<dbReference type="RefSeq" id="WP_162520904.1">
    <property type="nucleotide sequence ID" value="NZ_BJCL01000018.1"/>
</dbReference>
<proteinExistence type="predicted"/>
<dbReference type="InterPro" id="IPR011010">
    <property type="entry name" value="DNA_brk_join_enz"/>
</dbReference>
<protein>
    <recommendedName>
        <fullName evidence="2">Tyr recombinase domain-containing protein</fullName>
    </recommendedName>
</protein>
<dbReference type="AlphaFoldDB" id="A0A480B003"/>
<dbReference type="SUPFAM" id="SSF56349">
    <property type="entry name" value="DNA breaking-rejoining enzymes"/>
    <property type="match status" value="1"/>
</dbReference>
<evidence type="ECO:0000256" key="1">
    <source>
        <dbReference type="ARBA" id="ARBA00023172"/>
    </source>
</evidence>
<name>A0A480B003_9BURK</name>
<gene>
    <name evidence="3" type="ORF">AQPW35_47480</name>
</gene>
<dbReference type="InterPro" id="IPR013762">
    <property type="entry name" value="Integrase-like_cat_sf"/>
</dbReference>
<evidence type="ECO:0000313" key="4">
    <source>
        <dbReference type="Proteomes" id="UP000301751"/>
    </source>
</evidence>
<keyword evidence="4" id="KW-1185">Reference proteome</keyword>
<accession>A0A480B003</accession>
<organism evidence="3 4">
    <name type="scientific">Pseudaquabacterium pictum</name>
    <dbReference type="NCBI Taxonomy" id="2315236"/>
    <lineage>
        <taxon>Bacteria</taxon>
        <taxon>Pseudomonadati</taxon>
        <taxon>Pseudomonadota</taxon>
        <taxon>Betaproteobacteria</taxon>
        <taxon>Burkholderiales</taxon>
        <taxon>Sphaerotilaceae</taxon>
        <taxon>Pseudaquabacterium</taxon>
    </lineage>
</organism>
<dbReference type="InterPro" id="IPR002104">
    <property type="entry name" value="Integrase_catalytic"/>
</dbReference>
<dbReference type="GO" id="GO:0006310">
    <property type="term" value="P:DNA recombination"/>
    <property type="evidence" value="ECO:0007669"/>
    <property type="project" value="UniProtKB-KW"/>
</dbReference>
<dbReference type="GO" id="GO:0003677">
    <property type="term" value="F:DNA binding"/>
    <property type="evidence" value="ECO:0007669"/>
    <property type="project" value="InterPro"/>
</dbReference>
<evidence type="ECO:0000313" key="3">
    <source>
        <dbReference type="EMBL" id="GCL65667.1"/>
    </source>
</evidence>
<keyword evidence="1" id="KW-0233">DNA recombination</keyword>
<dbReference type="PROSITE" id="PS51898">
    <property type="entry name" value="TYR_RECOMBINASE"/>
    <property type="match status" value="1"/>
</dbReference>
<dbReference type="EMBL" id="BJCL01000018">
    <property type="protein sequence ID" value="GCL65667.1"/>
    <property type="molecule type" value="Genomic_DNA"/>
</dbReference>
<evidence type="ECO:0000259" key="2">
    <source>
        <dbReference type="PROSITE" id="PS51898"/>
    </source>
</evidence>
<feature type="domain" description="Tyr recombinase" evidence="2">
    <location>
        <begin position="136"/>
        <end position="336"/>
    </location>
</feature>
<reference evidence="4" key="1">
    <citation type="submission" date="2019-03" db="EMBL/GenBank/DDBJ databases">
        <title>Aquabacterium pictum sp.nov., the first bacteriochlorophyll a-containing freshwater bacterium in the genus Aquabacterium of the class Betaproteobacteria.</title>
        <authorList>
            <person name="Hirose S."/>
            <person name="Tank M."/>
            <person name="Hara E."/>
            <person name="Tamaki H."/>
            <person name="Takaichi S."/>
            <person name="Haruta S."/>
            <person name="Hanada S."/>
        </authorList>
    </citation>
    <scope>NUCLEOTIDE SEQUENCE [LARGE SCALE GENOMIC DNA]</scope>
    <source>
        <strain evidence="4">W35</strain>
    </source>
</reference>
<dbReference type="GO" id="GO:0015074">
    <property type="term" value="P:DNA integration"/>
    <property type="evidence" value="ECO:0007669"/>
    <property type="project" value="InterPro"/>
</dbReference>
<sequence>MPTHTRDLFDDATLASPQAYLDAFESWVVAREHFGAIRERSSVAVYRSMWGALTAWCVSRGLHLDDLKPGDFEAYLHSRGGVDELTARHAWRLLMLADAVQHHRAAATGAVRNAAAHELLMATPDWRYANAADKTPLPDHLHAAEARHLVQWLLDPASATVAAGAPAHTWQALRNRAAVALQLGAGLTPGDIRAATVDGVVCEGARVAGLPWKIRLPRRGSTPAREAPVAPWAGRLLRTWLDTRCALQIGGTALFPAARGGRPWGKVAQYAAAKAVLAAAGVADTEGGSFKLRHTFALRQLRRGTEPEQVAEWLGLSDAAALARYRKVLVAPVDVV</sequence>
<dbReference type="Gene3D" id="1.10.443.10">
    <property type="entry name" value="Intergrase catalytic core"/>
    <property type="match status" value="1"/>
</dbReference>
<dbReference type="Pfam" id="PF00589">
    <property type="entry name" value="Phage_integrase"/>
    <property type="match status" value="1"/>
</dbReference>
<dbReference type="CDD" id="cd00397">
    <property type="entry name" value="DNA_BRE_C"/>
    <property type="match status" value="1"/>
</dbReference>
<comment type="caution">
    <text evidence="3">The sequence shown here is derived from an EMBL/GenBank/DDBJ whole genome shotgun (WGS) entry which is preliminary data.</text>
</comment>
<dbReference type="Proteomes" id="UP000301751">
    <property type="component" value="Unassembled WGS sequence"/>
</dbReference>